<dbReference type="PANTHER" id="PTHR12858:SF1">
    <property type="entry name" value="PRE-RRNA-PROCESSING PROTEIN TSR1 HOMOLOG"/>
    <property type="match status" value="1"/>
</dbReference>
<name>A0A9W4TUN1_9ASCO</name>
<protein>
    <recommendedName>
        <fullName evidence="6">Bms1-type G domain-containing protein</fullName>
    </recommendedName>
</protein>
<evidence type="ECO:0000256" key="4">
    <source>
        <dbReference type="ARBA" id="ARBA00038288"/>
    </source>
</evidence>
<keyword evidence="8" id="KW-1185">Reference proteome</keyword>
<evidence type="ECO:0000313" key="7">
    <source>
        <dbReference type="EMBL" id="CAI5755964.1"/>
    </source>
</evidence>
<dbReference type="SMART" id="SM00785">
    <property type="entry name" value="AARP2CN"/>
    <property type="match status" value="1"/>
</dbReference>
<dbReference type="Proteomes" id="UP001152885">
    <property type="component" value="Unassembled WGS sequence"/>
</dbReference>
<dbReference type="InterPro" id="IPR012948">
    <property type="entry name" value="AARP2CN"/>
</dbReference>
<dbReference type="InterPro" id="IPR007034">
    <property type="entry name" value="BMS1_TSR1_C"/>
</dbReference>
<dbReference type="InterPro" id="IPR030387">
    <property type="entry name" value="G_Bms1/Tsr1_dom"/>
</dbReference>
<feature type="domain" description="Bms1-type G" evidence="6">
    <location>
        <begin position="85"/>
        <end position="250"/>
    </location>
</feature>
<sequence>MAKGGNSHRSTLKNDHKPFKSRHTSKGQLKNKLKGKVEKSTNSDSNSSHKSISKIQRKNINKQLKETKILETKLIKKIYEGNSGIEKIITIICLTEDLSPIDIANQIFNQDETTNFEFNYPSVSNIHISKFKTNLKVIIPDHTNILNLLDAAKCSNFIIFGFSATEEVGDYGETILRSLIAQGISNTFGVIPNLISTYPNSKKNLQLDIKQSLQSYYNYFFPGGDDKLYATEVSNEIANLLRNLCQRFPNTITWRDSRGWLISETVKIENEYLVVEGVVRGQGFNSNRLVHIPGFGDFQVDKIEKLQKRSSKNSMDLDNDVENEFIPNENRDTLDELNSNDEEIDMDHEDYENYDGLGVRSEGKIYFNDDGTRRAEEPKKLPKGTSEYQSRWFVDDVLDENDSDLEEEQVDEDEADEEDMVDIDTQTEYTENDIHVDLSQEEEERQLQEYRNLVKEDMEFPDEIELHPQESAIEKFKDYRGVKSLSNCDWDVNEQDIEKPSIWNKLFKVGNFKTSKNKINKEFIKNVELNQGDKIRLFIKAPLHIIESFNPQVKPFVIYELFEHEHKLSVLNFSFENWEDYDESVPNKDTMVIQYGPRRQIINPIFNQGSNNKNNVHKTENFVHKGNTVVASCIAPILFTNSPVIYFKPNAEGNGVEFIGQGSYLGSDNSRILVKRVVLTGHPVKIHKRVVTVRYMFFNKDDINYFKAIQLFTKSGRSGFIKESLGTHGYFKANFDGKLTSQDIVGMSLYRRVWPEISSLYNE</sequence>
<dbReference type="Pfam" id="PF22298">
    <property type="entry name" value="Tsr1_G-like"/>
    <property type="match status" value="1"/>
</dbReference>
<feature type="compositionally biased region" description="Basic residues" evidence="5">
    <location>
        <begin position="19"/>
        <end position="34"/>
    </location>
</feature>
<feature type="region of interest" description="Disordered" evidence="5">
    <location>
        <begin position="1"/>
        <end position="57"/>
    </location>
</feature>
<keyword evidence="2" id="KW-0690">Ribosome biogenesis</keyword>
<dbReference type="OrthoDB" id="119302at2759"/>
<evidence type="ECO:0000256" key="1">
    <source>
        <dbReference type="ARBA" id="ARBA00004604"/>
    </source>
</evidence>
<evidence type="ECO:0000256" key="3">
    <source>
        <dbReference type="ARBA" id="ARBA00023242"/>
    </source>
</evidence>
<dbReference type="GO" id="GO:0005730">
    <property type="term" value="C:nucleolus"/>
    <property type="evidence" value="ECO:0007669"/>
    <property type="project" value="UniProtKB-SubCell"/>
</dbReference>
<reference evidence="7" key="1">
    <citation type="submission" date="2022-12" db="EMBL/GenBank/DDBJ databases">
        <authorList>
            <person name="Brejova B."/>
        </authorList>
    </citation>
    <scope>NUCLEOTIDE SEQUENCE</scope>
</reference>
<evidence type="ECO:0000259" key="6">
    <source>
        <dbReference type="PROSITE" id="PS51714"/>
    </source>
</evidence>
<dbReference type="SMART" id="SM01362">
    <property type="entry name" value="DUF663"/>
    <property type="match status" value="1"/>
</dbReference>
<dbReference type="GO" id="GO:0000479">
    <property type="term" value="P:endonucleolytic cleavage of tricistronic rRNA transcript (SSU-rRNA, 5.8S rRNA, LSU-rRNA)"/>
    <property type="evidence" value="ECO:0007669"/>
    <property type="project" value="TreeGrafter"/>
</dbReference>
<dbReference type="Pfam" id="PF04950">
    <property type="entry name" value="RIBIOP_C"/>
    <property type="match status" value="1"/>
</dbReference>
<evidence type="ECO:0000313" key="8">
    <source>
        <dbReference type="Proteomes" id="UP001152885"/>
    </source>
</evidence>
<dbReference type="Pfam" id="PF08142">
    <property type="entry name" value="AARP2CN"/>
    <property type="match status" value="1"/>
</dbReference>
<proteinExistence type="inferred from homology"/>
<dbReference type="PANTHER" id="PTHR12858">
    <property type="entry name" value="RIBOSOME BIOGENESIS PROTEIN"/>
    <property type="match status" value="1"/>
</dbReference>
<dbReference type="GO" id="GO:0003924">
    <property type="term" value="F:GTPase activity"/>
    <property type="evidence" value="ECO:0007669"/>
    <property type="project" value="TreeGrafter"/>
</dbReference>
<organism evidence="7 8">
    <name type="scientific">Candida verbasci</name>
    <dbReference type="NCBI Taxonomy" id="1227364"/>
    <lineage>
        <taxon>Eukaryota</taxon>
        <taxon>Fungi</taxon>
        <taxon>Dikarya</taxon>
        <taxon>Ascomycota</taxon>
        <taxon>Saccharomycotina</taxon>
        <taxon>Pichiomycetes</taxon>
        <taxon>Debaryomycetaceae</taxon>
        <taxon>Candida/Lodderomyces clade</taxon>
        <taxon>Candida</taxon>
    </lineage>
</organism>
<comment type="caution">
    <text evidence="7">The sequence shown here is derived from an EMBL/GenBank/DDBJ whole genome shotgun (WGS) entry which is preliminary data.</text>
</comment>
<gene>
    <name evidence="7" type="ORF">CANVERA_P0481</name>
</gene>
<comment type="similarity">
    <text evidence="4">Belongs to the TRAFAC class translation factor GTPase superfamily. Bms1-like GTPase family. TSR1 subfamily.</text>
</comment>
<dbReference type="GO" id="GO:0030688">
    <property type="term" value="C:preribosome, small subunit precursor"/>
    <property type="evidence" value="ECO:0007669"/>
    <property type="project" value="TreeGrafter"/>
</dbReference>
<dbReference type="AlphaFoldDB" id="A0A9W4TUN1"/>
<accession>A0A9W4TUN1</accession>
<evidence type="ECO:0000256" key="2">
    <source>
        <dbReference type="ARBA" id="ARBA00022517"/>
    </source>
</evidence>
<dbReference type="GO" id="GO:0000462">
    <property type="term" value="P:maturation of SSU-rRNA from tricistronic rRNA transcript (SSU-rRNA, 5.8S rRNA, LSU-rRNA)"/>
    <property type="evidence" value="ECO:0007669"/>
    <property type="project" value="TreeGrafter"/>
</dbReference>
<dbReference type="GO" id="GO:0005525">
    <property type="term" value="F:GTP binding"/>
    <property type="evidence" value="ECO:0007669"/>
    <property type="project" value="TreeGrafter"/>
</dbReference>
<comment type="subcellular location">
    <subcellularLocation>
        <location evidence="1">Nucleus</location>
        <location evidence="1">Nucleolus</location>
    </subcellularLocation>
</comment>
<dbReference type="InterPro" id="IPR039761">
    <property type="entry name" value="Bms1/Tsr1"/>
</dbReference>
<evidence type="ECO:0000256" key="5">
    <source>
        <dbReference type="SAM" id="MobiDB-lite"/>
    </source>
</evidence>
<keyword evidence="3" id="KW-0539">Nucleus</keyword>
<dbReference type="GO" id="GO:0034511">
    <property type="term" value="F:U3 snoRNA binding"/>
    <property type="evidence" value="ECO:0007669"/>
    <property type="project" value="TreeGrafter"/>
</dbReference>
<dbReference type="EMBL" id="CANTUO010000001">
    <property type="protein sequence ID" value="CAI5755964.1"/>
    <property type="molecule type" value="Genomic_DNA"/>
</dbReference>
<dbReference type="PROSITE" id="PS51714">
    <property type="entry name" value="G_BMS1"/>
    <property type="match status" value="1"/>
</dbReference>